<gene>
    <name evidence="1" type="ORF">F3B98_30585</name>
</gene>
<accession>A0A642C4A4</accession>
<proteinExistence type="predicted"/>
<comment type="caution">
    <text evidence="1">The sequence shown here is derived from an EMBL/GenBank/DDBJ whole genome shotgun (WGS) entry which is preliminary data.</text>
</comment>
<dbReference type="EMBL" id="VWFO01000442">
    <property type="protein sequence ID" value="KAA4651702.1"/>
    <property type="molecule type" value="Genomic_DNA"/>
</dbReference>
<evidence type="ECO:0000313" key="2">
    <source>
        <dbReference type="Proteomes" id="UP000435985"/>
    </source>
</evidence>
<organism evidence="1 2">
    <name type="scientific">Bacteroides ovatus</name>
    <dbReference type="NCBI Taxonomy" id="28116"/>
    <lineage>
        <taxon>Bacteria</taxon>
        <taxon>Pseudomonadati</taxon>
        <taxon>Bacteroidota</taxon>
        <taxon>Bacteroidia</taxon>
        <taxon>Bacteroidales</taxon>
        <taxon>Bacteroidaceae</taxon>
        <taxon>Bacteroides</taxon>
    </lineage>
</organism>
<evidence type="ECO:0008006" key="3">
    <source>
        <dbReference type="Google" id="ProtNLM"/>
    </source>
</evidence>
<dbReference type="AlphaFoldDB" id="A0A642C4A4"/>
<dbReference type="Proteomes" id="UP000435985">
    <property type="component" value="Unassembled WGS sequence"/>
</dbReference>
<protein>
    <recommendedName>
        <fullName evidence="3">Phage tail protein</fullName>
    </recommendedName>
</protein>
<reference evidence="1 2" key="1">
    <citation type="journal article" date="2019" name="Nat. Med.">
        <title>A library of human gut bacterial isolates paired with longitudinal multiomics data enables mechanistic microbiome research.</title>
        <authorList>
            <person name="Poyet M."/>
            <person name="Groussin M."/>
            <person name="Gibbons S.M."/>
            <person name="Avila-Pacheco J."/>
            <person name="Jiang X."/>
            <person name="Kearney S.M."/>
            <person name="Perrotta A.R."/>
            <person name="Berdy B."/>
            <person name="Zhao S."/>
            <person name="Lieberman T.D."/>
            <person name="Swanson P.K."/>
            <person name="Smith M."/>
            <person name="Roesemann S."/>
            <person name="Alexander J.E."/>
            <person name="Rich S.A."/>
            <person name="Livny J."/>
            <person name="Vlamakis H."/>
            <person name="Clish C."/>
            <person name="Bullock K."/>
            <person name="Deik A."/>
            <person name="Scott J."/>
            <person name="Pierce K.A."/>
            <person name="Xavier R.J."/>
            <person name="Alm E.J."/>
        </authorList>
    </citation>
    <scope>NUCLEOTIDE SEQUENCE [LARGE SCALE GENOMIC DNA]</scope>
    <source>
        <strain evidence="1 2">BIOML-A14</strain>
    </source>
</reference>
<name>A0A642C4A4_BACOV</name>
<evidence type="ECO:0000313" key="1">
    <source>
        <dbReference type="EMBL" id="KAA4651702.1"/>
    </source>
</evidence>
<sequence length="153" mass="17058">MSDINNMGGILFAEILNTDEIVLFAVHQNQACIRSKEGHDWYPLPTRGIIEAPTVASDDTKDAGITYKHSVTIQFPRSALEENTANELRNKVQTGCVLRCQDTQGHKYIYGTNEYPLLGNLNLIIGKKVTDFTGYELKLAGTSLHPMLSYIEI</sequence>